<sequence>MQRELLCFNFTVAYRLTSCHCCRTQSIAGHPRLRPQRRRPNLHRARRASAGGAPAARGRRGRAPPLARVVPAGLRRRRRSWRIRHSYTSVLPGLAARLTDAELAAVSRKPGFVRAFLERRFQLMTTGTPAFLGLEPDQGVWNARSYGEGAIIGFLNTGIDKKHPSFRDEDMLPLPAKWKRGCQPPMRCNNKLIGAPSFGGDNTTTDDVGHGTHPTGVPQLFCNQPAVLGIVLDNFAKKSLSAAVCHPLVPLLLQSLPAAVCHPPVPLLLQFLSLTSPSAAAGPLAIHRPPPPHVWCVLPWEVARGGEERLPPTPSPSFGRPCHRSPQHPRAVPAADKLQNLTHEGAKEKNRKIRCCRPVAMVVEATRTMESMKRMDDKLRRGAMVVDLAVVLRRQATNEDATRSMVNVFIASVHRFQPTNSSRCPATAGVA</sequence>
<dbReference type="InterPro" id="IPR045051">
    <property type="entry name" value="SBT"/>
</dbReference>
<dbReference type="Gene3D" id="3.30.70.80">
    <property type="entry name" value="Peptidase S8 propeptide/proteinase inhibitor I9"/>
    <property type="match status" value="1"/>
</dbReference>
<protein>
    <recommendedName>
        <fullName evidence="4">Inhibitor I9 domain-containing protein</fullName>
    </recommendedName>
</protein>
<evidence type="ECO:0000313" key="5">
    <source>
        <dbReference type="EMBL" id="RCV44434.1"/>
    </source>
</evidence>
<dbReference type="GO" id="GO:0004252">
    <property type="term" value="F:serine-type endopeptidase activity"/>
    <property type="evidence" value="ECO:0007669"/>
    <property type="project" value="InterPro"/>
</dbReference>
<dbReference type="InterPro" id="IPR015500">
    <property type="entry name" value="Peptidase_S8_subtilisin-rel"/>
</dbReference>
<dbReference type="InterPro" id="IPR010259">
    <property type="entry name" value="S8pro/Inhibitor_I9"/>
</dbReference>
<evidence type="ECO:0000256" key="1">
    <source>
        <dbReference type="ARBA" id="ARBA00011073"/>
    </source>
</evidence>
<feature type="compositionally biased region" description="Basic residues" evidence="3">
    <location>
        <begin position="32"/>
        <end position="47"/>
    </location>
</feature>
<dbReference type="AlphaFoldDB" id="A0A368SPZ9"/>
<dbReference type="InterPro" id="IPR036852">
    <property type="entry name" value="Peptidase_S8/S53_dom_sf"/>
</dbReference>
<dbReference type="GO" id="GO:0006508">
    <property type="term" value="P:proteolysis"/>
    <property type="evidence" value="ECO:0007669"/>
    <property type="project" value="InterPro"/>
</dbReference>
<dbReference type="OrthoDB" id="784830at2759"/>
<gene>
    <name evidence="5" type="ORF">SETIT_9G373700v2</name>
</gene>
<proteinExistence type="inferred from homology"/>
<dbReference type="Gene3D" id="3.40.50.200">
    <property type="entry name" value="Peptidase S8/S53 domain"/>
    <property type="match status" value="1"/>
</dbReference>
<dbReference type="EMBL" id="CM003536">
    <property type="protein sequence ID" value="RCV44434.1"/>
    <property type="molecule type" value="Genomic_DNA"/>
</dbReference>
<feature type="region of interest" description="Disordered" evidence="3">
    <location>
        <begin position="32"/>
        <end position="66"/>
    </location>
</feature>
<accession>A0A368SPZ9</accession>
<dbReference type="PRINTS" id="PR00723">
    <property type="entry name" value="SUBTILISIN"/>
</dbReference>
<dbReference type="SUPFAM" id="SSF52743">
    <property type="entry name" value="Subtilisin-like"/>
    <property type="match status" value="1"/>
</dbReference>
<evidence type="ECO:0000259" key="4">
    <source>
        <dbReference type="Pfam" id="PF05922"/>
    </source>
</evidence>
<evidence type="ECO:0000256" key="2">
    <source>
        <dbReference type="ARBA" id="ARBA00022729"/>
    </source>
</evidence>
<dbReference type="PANTHER" id="PTHR10795">
    <property type="entry name" value="PROPROTEIN CONVERTASE SUBTILISIN/KEXIN"/>
    <property type="match status" value="1"/>
</dbReference>
<feature type="region of interest" description="Disordered" evidence="3">
    <location>
        <begin position="309"/>
        <end position="331"/>
    </location>
</feature>
<dbReference type="Pfam" id="PF05922">
    <property type="entry name" value="Inhibitor_I9"/>
    <property type="match status" value="1"/>
</dbReference>
<organism evidence="5">
    <name type="scientific">Setaria italica</name>
    <name type="common">Foxtail millet</name>
    <name type="synonym">Panicum italicum</name>
    <dbReference type="NCBI Taxonomy" id="4555"/>
    <lineage>
        <taxon>Eukaryota</taxon>
        <taxon>Viridiplantae</taxon>
        <taxon>Streptophyta</taxon>
        <taxon>Embryophyta</taxon>
        <taxon>Tracheophyta</taxon>
        <taxon>Spermatophyta</taxon>
        <taxon>Magnoliopsida</taxon>
        <taxon>Liliopsida</taxon>
        <taxon>Poales</taxon>
        <taxon>Poaceae</taxon>
        <taxon>PACMAD clade</taxon>
        <taxon>Panicoideae</taxon>
        <taxon>Panicodae</taxon>
        <taxon>Paniceae</taxon>
        <taxon>Cenchrinae</taxon>
        <taxon>Setaria</taxon>
    </lineage>
</organism>
<reference evidence="5" key="1">
    <citation type="journal article" date="2012" name="Nat. Biotechnol.">
        <title>Reference genome sequence of the model plant Setaria.</title>
        <authorList>
            <person name="Bennetzen J.L."/>
            <person name="Schmutz J."/>
            <person name="Wang H."/>
            <person name="Percifield R."/>
            <person name="Hawkins J."/>
            <person name="Pontaroli A.C."/>
            <person name="Estep M."/>
            <person name="Feng L."/>
            <person name="Vaughn J.N."/>
            <person name="Grimwood J."/>
            <person name="Jenkins J."/>
            <person name="Barry K."/>
            <person name="Lindquist E."/>
            <person name="Hellsten U."/>
            <person name="Deshpande S."/>
            <person name="Wang X."/>
            <person name="Wu X."/>
            <person name="Mitros T."/>
            <person name="Triplett J."/>
            <person name="Yang X."/>
            <person name="Ye C.Y."/>
            <person name="Mauro-Herrera M."/>
            <person name="Wang L."/>
            <person name="Li P."/>
            <person name="Sharma M."/>
            <person name="Sharma R."/>
            <person name="Ronald P.C."/>
            <person name="Panaud O."/>
            <person name="Kellogg E.A."/>
            <person name="Brutnell T.P."/>
            <person name="Doust A.N."/>
            <person name="Tuskan G.A."/>
            <person name="Rokhsar D."/>
            <person name="Devos K.M."/>
        </authorList>
    </citation>
    <scope>NUCLEOTIDE SEQUENCE [LARGE SCALE GENOMIC DNA]</scope>
    <source>
        <strain evidence="5">Yugu1</strain>
    </source>
</reference>
<dbReference type="STRING" id="4555.A0A368SPZ9"/>
<reference evidence="5" key="2">
    <citation type="submission" date="2015-07" db="EMBL/GenBank/DDBJ databases">
        <authorList>
            <person name="Noorani M."/>
        </authorList>
    </citation>
    <scope>NUCLEOTIDE SEQUENCE</scope>
    <source>
        <strain evidence="5">Yugu1</strain>
    </source>
</reference>
<dbReference type="InterPro" id="IPR037045">
    <property type="entry name" value="S8pro/Inhibitor_I9_sf"/>
</dbReference>
<keyword evidence="2" id="KW-0732">Signal</keyword>
<comment type="similarity">
    <text evidence="1">Belongs to the peptidase S8 family.</text>
</comment>
<evidence type="ECO:0000256" key="3">
    <source>
        <dbReference type="SAM" id="MobiDB-lite"/>
    </source>
</evidence>
<feature type="domain" description="Inhibitor I9" evidence="4">
    <location>
        <begin position="79"/>
        <end position="123"/>
    </location>
</feature>
<name>A0A368SPZ9_SETIT</name>